<evidence type="ECO:0000256" key="5">
    <source>
        <dbReference type="SAM" id="MobiDB-lite"/>
    </source>
</evidence>
<dbReference type="PROSITE" id="PS50057">
    <property type="entry name" value="FERM_3"/>
    <property type="match status" value="1"/>
</dbReference>
<dbReference type="SUPFAM" id="SSF54236">
    <property type="entry name" value="Ubiquitin-like"/>
    <property type="match status" value="1"/>
</dbReference>
<reference evidence="7" key="1">
    <citation type="submission" date="2020-11" db="EMBL/GenBank/DDBJ databases">
        <authorList>
            <person name="Tran Van P."/>
        </authorList>
    </citation>
    <scope>NUCLEOTIDE SEQUENCE</scope>
</reference>
<proteinExistence type="predicted"/>
<evidence type="ECO:0000256" key="1">
    <source>
        <dbReference type="ARBA" id="ARBA00004536"/>
    </source>
</evidence>
<evidence type="ECO:0000313" key="7">
    <source>
        <dbReference type="EMBL" id="CAD7635048.1"/>
    </source>
</evidence>
<dbReference type="FunFam" id="3.10.20.90:FF:000040">
    <property type="entry name" value="FERM, RhoGEF and pleckstrin domain-containing protein"/>
    <property type="match status" value="1"/>
</dbReference>
<organism evidence="7">
    <name type="scientific">Medioppia subpectinata</name>
    <dbReference type="NCBI Taxonomy" id="1979941"/>
    <lineage>
        <taxon>Eukaryota</taxon>
        <taxon>Metazoa</taxon>
        <taxon>Ecdysozoa</taxon>
        <taxon>Arthropoda</taxon>
        <taxon>Chelicerata</taxon>
        <taxon>Arachnida</taxon>
        <taxon>Acari</taxon>
        <taxon>Acariformes</taxon>
        <taxon>Sarcoptiformes</taxon>
        <taxon>Oribatida</taxon>
        <taxon>Brachypylina</taxon>
        <taxon>Oppioidea</taxon>
        <taxon>Oppiidae</taxon>
        <taxon>Medioppia</taxon>
    </lineage>
</organism>
<protein>
    <recommendedName>
        <fullName evidence="2">Moesin/ezrin/radixin homolog 1</fullName>
    </recommendedName>
</protein>
<keyword evidence="3" id="KW-0965">Cell junction</keyword>
<accession>A0A7R9Q846</accession>
<dbReference type="InterPro" id="IPR011993">
    <property type="entry name" value="PH-like_dom_sf"/>
</dbReference>
<dbReference type="PROSITE" id="PS00660">
    <property type="entry name" value="FERM_1"/>
    <property type="match status" value="1"/>
</dbReference>
<dbReference type="GO" id="GO:0071944">
    <property type="term" value="C:cell periphery"/>
    <property type="evidence" value="ECO:0007669"/>
    <property type="project" value="UniProtKB-ARBA"/>
</dbReference>
<dbReference type="InterPro" id="IPR019749">
    <property type="entry name" value="Band_41_domain"/>
</dbReference>
<keyword evidence="8" id="KW-1185">Reference proteome</keyword>
<dbReference type="GO" id="GO:0009887">
    <property type="term" value="P:animal organ morphogenesis"/>
    <property type="evidence" value="ECO:0007669"/>
    <property type="project" value="UniProtKB-ARBA"/>
</dbReference>
<dbReference type="EMBL" id="CAJPIZ010015936">
    <property type="protein sequence ID" value="CAG2115478.1"/>
    <property type="molecule type" value="Genomic_DNA"/>
</dbReference>
<dbReference type="PANTHER" id="PTHR45858:SF5">
    <property type="entry name" value="MOESIN_EZRIN_RADIXIN HOMOLOG 1"/>
    <property type="match status" value="1"/>
</dbReference>
<name>A0A7R9Q846_9ACAR</name>
<dbReference type="SMART" id="SM01196">
    <property type="entry name" value="FERM_C"/>
    <property type="match status" value="1"/>
</dbReference>
<dbReference type="InterPro" id="IPR019748">
    <property type="entry name" value="FERM_central"/>
</dbReference>
<dbReference type="InterPro" id="IPR014352">
    <property type="entry name" value="FERM/acyl-CoA-bd_prot_sf"/>
</dbReference>
<evidence type="ECO:0000313" key="8">
    <source>
        <dbReference type="Proteomes" id="UP000759131"/>
    </source>
</evidence>
<dbReference type="EMBL" id="OC870511">
    <property type="protein sequence ID" value="CAD7635048.1"/>
    <property type="molecule type" value="Genomic_DNA"/>
</dbReference>
<dbReference type="Gene3D" id="1.20.80.10">
    <property type="match status" value="1"/>
</dbReference>
<gene>
    <name evidence="7" type="ORF">OSB1V03_LOCUS15440</name>
</gene>
<dbReference type="GO" id="GO:0005912">
    <property type="term" value="C:adherens junction"/>
    <property type="evidence" value="ECO:0007669"/>
    <property type="project" value="UniProtKB-SubCell"/>
</dbReference>
<dbReference type="AlphaFoldDB" id="A0A7R9Q846"/>
<dbReference type="InterPro" id="IPR019747">
    <property type="entry name" value="FERM_CS"/>
</dbReference>
<dbReference type="PANTHER" id="PTHR45858">
    <property type="entry name" value="FERM DOMAIN CONTAINING PROTEIN"/>
    <property type="match status" value="1"/>
</dbReference>
<dbReference type="Gene3D" id="2.30.29.30">
    <property type="entry name" value="Pleckstrin-homology domain (PH domain)/Phosphotyrosine-binding domain (PTB)"/>
    <property type="match status" value="1"/>
</dbReference>
<dbReference type="SUPFAM" id="SSF47031">
    <property type="entry name" value="Second domain of FERM"/>
    <property type="match status" value="1"/>
</dbReference>
<dbReference type="Gene3D" id="3.10.20.90">
    <property type="entry name" value="Phosphatidylinositol 3-kinase Catalytic Subunit, Chain A, domain 1"/>
    <property type="match status" value="1"/>
</dbReference>
<evidence type="ECO:0000256" key="4">
    <source>
        <dbReference type="ARBA" id="ARBA00043944"/>
    </source>
</evidence>
<evidence type="ECO:0000259" key="6">
    <source>
        <dbReference type="PROSITE" id="PS50057"/>
    </source>
</evidence>
<evidence type="ECO:0000256" key="2">
    <source>
        <dbReference type="ARBA" id="ARBA00022025"/>
    </source>
</evidence>
<dbReference type="InterPro" id="IPR051835">
    <property type="entry name" value="RAC1-GEF"/>
</dbReference>
<dbReference type="GO" id="GO:0048731">
    <property type="term" value="P:system development"/>
    <property type="evidence" value="ECO:0007669"/>
    <property type="project" value="UniProtKB-ARBA"/>
</dbReference>
<dbReference type="InterPro" id="IPR000299">
    <property type="entry name" value="FERM_domain"/>
</dbReference>
<dbReference type="InterPro" id="IPR029071">
    <property type="entry name" value="Ubiquitin-like_domsf"/>
</dbReference>
<dbReference type="InterPro" id="IPR000798">
    <property type="entry name" value="Ez/rad/moesin-like"/>
</dbReference>
<dbReference type="PRINTS" id="PR00661">
    <property type="entry name" value="ERMFAMILY"/>
</dbReference>
<dbReference type="OrthoDB" id="9990815at2759"/>
<dbReference type="Pfam" id="PF09379">
    <property type="entry name" value="FERM_N"/>
    <property type="match status" value="1"/>
</dbReference>
<feature type="domain" description="FERM" evidence="6">
    <location>
        <begin position="41"/>
        <end position="301"/>
    </location>
</feature>
<feature type="region of interest" description="Disordered" evidence="5">
    <location>
        <begin position="1"/>
        <end position="33"/>
    </location>
</feature>
<evidence type="ECO:0000256" key="3">
    <source>
        <dbReference type="ARBA" id="ARBA00022949"/>
    </source>
</evidence>
<dbReference type="GO" id="GO:0008092">
    <property type="term" value="F:cytoskeletal protein binding"/>
    <property type="evidence" value="ECO:0007669"/>
    <property type="project" value="InterPro"/>
</dbReference>
<dbReference type="PRINTS" id="PR00935">
    <property type="entry name" value="BAND41"/>
</dbReference>
<dbReference type="GO" id="GO:0005085">
    <property type="term" value="F:guanyl-nucleotide exchange factor activity"/>
    <property type="evidence" value="ECO:0007669"/>
    <property type="project" value="TreeGrafter"/>
</dbReference>
<dbReference type="InterPro" id="IPR018979">
    <property type="entry name" value="FERM_N"/>
</dbReference>
<dbReference type="InterPro" id="IPR035963">
    <property type="entry name" value="FERM_2"/>
</dbReference>
<dbReference type="FunFam" id="1.20.80.10:FF:000005">
    <property type="entry name" value="FERM, RhoGEF and pleckstrin domain-containing protein 1"/>
    <property type="match status" value="1"/>
</dbReference>
<sequence length="301" mass="35089">MPSPEKRSSSAPPDNRQNPRLENTTAAHRSSSVDRKSNKYLTIEVIFLDESTNVYKITYKSVAKSLFNQVCETLNLIEMDYFGIEYMDSNGTRYWLDLEKPMCRQLSMSTSNVVMYFAVKFYAPDPSRLEDELTRYLFSLQIKKDLSEGLLVCNENTAALMASYIIQAEIGDFNAEEYMDHLYVSRFKLIPLQDEEFEWRVMENHKKHLGQSPAEADFNLLETGRRCEMYGIKLTPVKDHEGVPLNLSVAHLGVIVFQNQTKVNTFSWAKIRKLSFKRKRFLIKLHQEVNHVFCRTNDLYF</sequence>
<dbReference type="Proteomes" id="UP000759131">
    <property type="component" value="Unassembled WGS sequence"/>
</dbReference>
<dbReference type="SUPFAM" id="SSF50729">
    <property type="entry name" value="PH domain-like"/>
    <property type="match status" value="1"/>
</dbReference>
<dbReference type="SMART" id="SM00295">
    <property type="entry name" value="B41"/>
    <property type="match status" value="1"/>
</dbReference>
<comment type="subcellular location">
    <subcellularLocation>
        <location evidence="1">Cell junction</location>
        <location evidence="1">Adherens junction</location>
    </subcellularLocation>
    <subcellularLocation>
        <location evidence="4">Cell projection</location>
        <location evidence="4">Rhabdomere</location>
    </subcellularLocation>
</comment>
<dbReference type="Pfam" id="PF00373">
    <property type="entry name" value="FERM_M"/>
    <property type="match status" value="1"/>
</dbReference>
<dbReference type="CDD" id="cd14473">
    <property type="entry name" value="FERM_B-lobe"/>
    <property type="match status" value="1"/>
</dbReference>
<dbReference type="InterPro" id="IPR018980">
    <property type="entry name" value="FERM_PH-like_C"/>
</dbReference>
<dbReference type="Pfam" id="PF09380">
    <property type="entry name" value="FERM_C"/>
    <property type="match status" value="1"/>
</dbReference>
<feature type="compositionally biased region" description="Polar residues" evidence="5">
    <location>
        <begin position="9"/>
        <end position="30"/>
    </location>
</feature>